<dbReference type="Pfam" id="PF20256">
    <property type="entry name" value="MoCoBD_2"/>
    <property type="match status" value="1"/>
</dbReference>
<dbReference type="PANTHER" id="PTHR45444:SF3">
    <property type="entry name" value="XANTHINE DEHYDROGENASE"/>
    <property type="match status" value="1"/>
</dbReference>
<dbReference type="OrthoDB" id="8300278at2759"/>
<accession>A0A8T2IM32</accession>
<dbReference type="FunFam" id="3.30.365.10:FF:000004">
    <property type="entry name" value="Xanthine dehydrogenase oxidase"/>
    <property type="match status" value="1"/>
</dbReference>
<dbReference type="Gene3D" id="3.30.365.10">
    <property type="entry name" value="Aldehyde oxidase/xanthine dehydrogenase, molybdopterin binding domain"/>
    <property type="match status" value="1"/>
</dbReference>
<organism evidence="2 3">
    <name type="scientific">Hymenochirus boettgeri</name>
    <name type="common">Congo dwarf clawed frog</name>
    <dbReference type="NCBI Taxonomy" id="247094"/>
    <lineage>
        <taxon>Eukaryota</taxon>
        <taxon>Metazoa</taxon>
        <taxon>Chordata</taxon>
        <taxon>Craniata</taxon>
        <taxon>Vertebrata</taxon>
        <taxon>Euteleostomi</taxon>
        <taxon>Amphibia</taxon>
        <taxon>Batrachia</taxon>
        <taxon>Anura</taxon>
        <taxon>Pipoidea</taxon>
        <taxon>Pipidae</taxon>
        <taxon>Pipinae</taxon>
        <taxon>Hymenochirus</taxon>
    </lineage>
</organism>
<evidence type="ECO:0000259" key="1">
    <source>
        <dbReference type="Pfam" id="PF20256"/>
    </source>
</evidence>
<gene>
    <name evidence="2" type="ORF">GDO86_017066</name>
</gene>
<protein>
    <recommendedName>
        <fullName evidence="1">Aldehyde oxidase/xanthine dehydrogenase second molybdopterin binding domain-containing protein</fullName>
    </recommendedName>
</protein>
<dbReference type="GO" id="GO:0016491">
    <property type="term" value="F:oxidoreductase activity"/>
    <property type="evidence" value="ECO:0007669"/>
    <property type="project" value="InterPro"/>
</dbReference>
<evidence type="ECO:0000313" key="3">
    <source>
        <dbReference type="Proteomes" id="UP000812440"/>
    </source>
</evidence>
<dbReference type="InterPro" id="IPR046867">
    <property type="entry name" value="AldOxase/xan_DH_MoCoBD2"/>
</dbReference>
<dbReference type="Proteomes" id="UP000812440">
    <property type="component" value="Chromosome 9"/>
</dbReference>
<evidence type="ECO:0000313" key="2">
    <source>
        <dbReference type="EMBL" id="KAG8432677.1"/>
    </source>
</evidence>
<feature type="domain" description="Aldehyde oxidase/xanthine dehydrogenase second molybdopterin binding" evidence="1">
    <location>
        <begin position="31"/>
        <end position="97"/>
    </location>
</feature>
<dbReference type="PANTHER" id="PTHR45444">
    <property type="entry name" value="XANTHINE DEHYDROGENASE"/>
    <property type="match status" value="1"/>
</dbReference>
<dbReference type="SUPFAM" id="SSF56003">
    <property type="entry name" value="Molybdenum cofactor-binding domain"/>
    <property type="match status" value="1"/>
</dbReference>
<dbReference type="GO" id="GO:0005506">
    <property type="term" value="F:iron ion binding"/>
    <property type="evidence" value="ECO:0007669"/>
    <property type="project" value="InterPro"/>
</dbReference>
<dbReference type="InterPro" id="IPR037165">
    <property type="entry name" value="AldOxase/xan_DH_Mopterin-bd_sf"/>
</dbReference>
<dbReference type="AlphaFoldDB" id="A0A8T2IM32"/>
<name>A0A8T2IM32_9PIPI</name>
<comment type="caution">
    <text evidence="2">The sequence shown here is derived from an EMBL/GenBank/DDBJ whole genome shotgun (WGS) entry which is preliminary data.</text>
</comment>
<dbReference type="EMBL" id="JAACNH010000009">
    <property type="protein sequence ID" value="KAG8432677.1"/>
    <property type="molecule type" value="Genomic_DNA"/>
</dbReference>
<reference evidence="2" key="1">
    <citation type="thesis" date="2020" institute="ProQuest LLC" country="789 East Eisenhower Parkway, Ann Arbor, MI, USA">
        <title>Comparative Genomics and Chromosome Evolution.</title>
        <authorList>
            <person name="Mudd A.B."/>
        </authorList>
    </citation>
    <scope>NUCLEOTIDE SEQUENCE</scope>
    <source>
        <strain evidence="2">Female2</strain>
        <tissue evidence="2">Blood</tissue>
    </source>
</reference>
<proteinExistence type="predicted"/>
<sequence>MASLTPLLNQSRSLANMLTLQSSKGMSFILKMQSLRTDIVMDLGESINPGVDIGQVEGAFTQGFGLFTEEELQYSPQGALYSMGPDSYVIPAVCDVPREFNVSVLANSKNPYTIYSSKGLGETALFLGCSVFFAIKDAIDFARAERGLPKDFTLDSPAGPERIRMACTDHLTNMTVKDELGTNIQWSLDVSR</sequence>
<keyword evidence="3" id="KW-1185">Reference proteome</keyword>
<dbReference type="InterPro" id="IPR016208">
    <property type="entry name" value="Ald_Oxase/xanthine_DH-like"/>
</dbReference>